<name>A0A0J6W1N1_9MYCO</name>
<feature type="transmembrane region" description="Helical" evidence="1">
    <location>
        <begin position="32"/>
        <end position="56"/>
    </location>
</feature>
<dbReference type="AlphaFoldDB" id="A0A0J6W1N1"/>
<feature type="transmembrane region" description="Helical" evidence="1">
    <location>
        <begin position="161"/>
        <end position="180"/>
    </location>
</feature>
<protein>
    <recommendedName>
        <fullName evidence="4">DUF4386 domain-containing protein</fullName>
    </recommendedName>
</protein>
<proteinExistence type="predicted"/>
<evidence type="ECO:0000256" key="1">
    <source>
        <dbReference type="SAM" id="Phobius"/>
    </source>
</evidence>
<evidence type="ECO:0000313" key="3">
    <source>
        <dbReference type="Proteomes" id="UP000036313"/>
    </source>
</evidence>
<keyword evidence="1" id="KW-0472">Membrane</keyword>
<dbReference type="EMBL" id="JYNU01000016">
    <property type="protein sequence ID" value="KMO75577.1"/>
    <property type="molecule type" value="Genomic_DNA"/>
</dbReference>
<gene>
    <name evidence="2" type="ORF">MOBUDSM44075_02946</name>
</gene>
<evidence type="ECO:0000313" key="2">
    <source>
        <dbReference type="EMBL" id="KMO75577.1"/>
    </source>
</evidence>
<feature type="transmembrane region" description="Helical" evidence="1">
    <location>
        <begin position="226"/>
        <end position="248"/>
    </location>
</feature>
<evidence type="ECO:0008006" key="4">
    <source>
        <dbReference type="Google" id="ProtNLM"/>
    </source>
</evidence>
<accession>A0A0J6W1N1</accession>
<dbReference type="Proteomes" id="UP000036313">
    <property type="component" value="Unassembled WGS sequence"/>
</dbReference>
<dbReference type="PATRIC" id="fig|1807.14.peg.2972"/>
<feature type="transmembrane region" description="Helical" evidence="1">
    <location>
        <begin position="76"/>
        <end position="101"/>
    </location>
</feature>
<reference evidence="2 3" key="1">
    <citation type="journal article" date="2015" name="Genome Biol. Evol.">
        <title>Characterization of Three Mycobacterium spp. with Potential Use in Bioremediation by Genome Sequencing and Comparative Genomics.</title>
        <authorList>
            <person name="Das S."/>
            <person name="Pettersson B.M."/>
            <person name="Behra P.R."/>
            <person name="Ramesh M."/>
            <person name="Dasgupta S."/>
            <person name="Bhattacharya A."/>
            <person name="Kirsebom L.A."/>
        </authorList>
    </citation>
    <scope>NUCLEOTIDE SEQUENCE [LARGE SCALE GENOMIC DNA]</scope>
    <source>
        <strain evidence="2 3">DSM 44075</strain>
    </source>
</reference>
<feature type="transmembrane region" description="Helical" evidence="1">
    <location>
        <begin position="113"/>
        <end position="141"/>
    </location>
</feature>
<keyword evidence="1" id="KW-0812">Transmembrane</keyword>
<comment type="caution">
    <text evidence="2">The sequence shown here is derived from an EMBL/GenBank/DDBJ whole genome shotgun (WGS) entry which is preliminary data.</text>
</comment>
<sequence>MDGLTEYARADAPVVESPELARERDLRARIQIGAAWCGVAFIVAFFAGWGLIAGFIPAPSPVKSQSDVVAYFTDNQYRIITGCIVTMGGVMFLAPFTCVLAAQMRRIEGPSRVLASTQVFSGAVTASVATVSCLIFLVAAFRPDRNPDVTQMLSDFGFTTFIGPFAPAFAQCLVLALAIFSDRRVNPVYPRWVAYANVWVAVLFLPGPMLFYFLSGPFAWNGIAAFWIPANVFGAWFLIMTHATIAAVRRERDDLRHGHRTEFR</sequence>
<feature type="transmembrane region" description="Helical" evidence="1">
    <location>
        <begin position="192"/>
        <end position="214"/>
    </location>
</feature>
<dbReference type="RefSeq" id="WP_053079375.1">
    <property type="nucleotide sequence ID" value="NZ_JYNU01000016.1"/>
</dbReference>
<organism evidence="2 3">
    <name type="scientific">Mycolicibacterium obuense</name>
    <dbReference type="NCBI Taxonomy" id="1807"/>
    <lineage>
        <taxon>Bacteria</taxon>
        <taxon>Bacillati</taxon>
        <taxon>Actinomycetota</taxon>
        <taxon>Actinomycetes</taxon>
        <taxon>Mycobacteriales</taxon>
        <taxon>Mycobacteriaceae</taxon>
        <taxon>Mycolicibacterium</taxon>
    </lineage>
</organism>
<keyword evidence="1" id="KW-1133">Transmembrane helix</keyword>